<dbReference type="Gene3D" id="1.10.238.10">
    <property type="entry name" value="EF-hand"/>
    <property type="match status" value="1"/>
</dbReference>
<accession>A0ABD2HG11</accession>
<dbReference type="PANTHER" id="PTHR45791:SF6">
    <property type="entry name" value="CALCIUM AND INTEGRIN BINDING FAMILY MEMBER 2"/>
    <property type="match status" value="1"/>
</dbReference>
<evidence type="ECO:0000256" key="3">
    <source>
        <dbReference type="SAM" id="MobiDB-lite"/>
    </source>
</evidence>
<organism evidence="4 5">
    <name type="scientific">Pagothenia borchgrevinki</name>
    <name type="common">Bald rockcod</name>
    <name type="synonym">Trematomus borchgrevinki</name>
    <dbReference type="NCBI Taxonomy" id="8213"/>
    <lineage>
        <taxon>Eukaryota</taxon>
        <taxon>Metazoa</taxon>
        <taxon>Chordata</taxon>
        <taxon>Craniata</taxon>
        <taxon>Vertebrata</taxon>
        <taxon>Euteleostomi</taxon>
        <taxon>Actinopterygii</taxon>
        <taxon>Neopterygii</taxon>
        <taxon>Teleostei</taxon>
        <taxon>Neoteleostei</taxon>
        <taxon>Acanthomorphata</taxon>
        <taxon>Eupercaria</taxon>
        <taxon>Perciformes</taxon>
        <taxon>Notothenioidei</taxon>
        <taxon>Nototheniidae</taxon>
        <taxon>Pagothenia</taxon>
    </lineage>
</organism>
<dbReference type="PANTHER" id="PTHR45791">
    <property type="entry name" value="CALCIUM AND INTEGRIN BINDING FAMILY MEMBER 2"/>
    <property type="match status" value="1"/>
</dbReference>
<feature type="region of interest" description="Disordered" evidence="3">
    <location>
        <begin position="44"/>
        <end position="75"/>
    </location>
</feature>
<evidence type="ECO:0000256" key="1">
    <source>
        <dbReference type="ARBA" id="ARBA00022723"/>
    </source>
</evidence>
<evidence type="ECO:0000313" key="5">
    <source>
        <dbReference type="Proteomes" id="UP001619887"/>
    </source>
</evidence>
<keyword evidence="5" id="KW-1185">Reference proteome</keyword>
<reference evidence="4 5" key="1">
    <citation type="journal article" date="2022" name="G3 (Bethesda)">
        <title>Evaluating Illumina-, Nanopore-, and PacBio-based genome assembly strategies with the bald notothen, Trematomus borchgrevinki.</title>
        <authorList>
            <person name="Rayamajhi N."/>
            <person name="Cheng C.C."/>
            <person name="Catchen J.M."/>
        </authorList>
    </citation>
    <scope>NUCLEOTIDE SEQUENCE [LARGE SCALE GENOMIC DNA]</scope>
    <source>
        <strain evidence="4">AGRC-2024</strain>
    </source>
</reference>
<protein>
    <submittedName>
        <fullName evidence="4">Uncharacterized protein</fullName>
    </submittedName>
</protein>
<evidence type="ECO:0000256" key="2">
    <source>
        <dbReference type="ARBA" id="ARBA00022737"/>
    </source>
</evidence>
<name>A0ABD2HG11_PAGBO</name>
<dbReference type="AlphaFoldDB" id="A0ABD2HG11"/>
<evidence type="ECO:0000313" key="4">
    <source>
        <dbReference type="EMBL" id="KAL3065010.1"/>
    </source>
</evidence>
<dbReference type="EMBL" id="JBIYXZ010002070">
    <property type="protein sequence ID" value="KAL3065010.1"/>
    <property type="molecule type" value="Genomic_DNA"/>
</dbReference>
<proteinExistence type="predicted"/>
<dbReference type="InterPro" id="IPR051433">
    <property type="entry name" value="CIBP"/>
</dbReference>
<keyword evidence="1" id="KW-0479">Metal-binding</keyword>
<comment type="caution">
    <text evidence="4">The sequence shown here is derived from an EMBL/GenBank/DDBJ whole genome shotgun (WGS) entry which is preliminary data.</text>
</comment>
<dbReference type="GO" id="GO:0046872">
    <property type="term" value="F:metal ion binding"/>
    <property type="evidence" value="ECO:0007669"/>
    <property type="project" value="UniProtKB-KW"/>
</dbReference>
<sequence length="75" mass="8625">MGNKQTTFTDEQLEAFQDCTFFTRKEILRLHGRYRELAPHLVPLDFTNSPRHQSPPDAHRQHAGAQGEPVQGPDR</sequence>
<reference evidence="4 5" key="2">
    <citation type="journal article" date="2024" name="G3 (Bethesda)">
        <title>The genome of the cryopelagic Antarctic bald notothen, Trematomus borchgrevinki.</title>
        <authorList>
            <person name="Rayamajhi N."/>
            <person name="Rivera-Colon A.G."/>
            <person name="Minhas B.F."/>
            <person name="Cheng C.C."/>
            <person name="Catchen J.M."/>
        </authorList>
    </citation>
    <scope>NUCLEOTIDE SEQUENCE [LARGE SCALE GENOMIC DNA]</scope>
    <source>
        <strain evidence="4">AGRC-2024</strain>
    </source>
</reference>
<keyword evidence="2" id="KW-0677">Repeat</keyword>
<gene>
    <name evidence="4" type="ORF">OYC64_001116</name>
</gene>
<dbReference type="Proteomes" id="UP001619887">
    <property type="component" value="Unassembled WGS sequence"/>
</dbReference>